<keyword evidence="3" id="KW-1185">Reference proteome</keyword>
<reference evidence="2 3" key="1">
    <citation type="submission" date="2023-12" db="EMBL/GenBank/DDBJ databases">
        <title>Baltic Sea Cyanobacteria.</title>
        <authorList>
            <person name="Delbaje E."/>
            <person name="Fewer D.P."/>
            <person name="Shishido T.K."/>
        </authorList>
    </citation>
    <scope>NUCLEOTIDE SEQUENCE [LARGE SCALE GENOMIC DNA]</scope>
    <source>
        <strain evidence="2 3">UHCC 0281</strain>
    </source>
</reference>
<evidence type="ECO:0000313" key="2">
    <source>
        <dbReference type="EMBL" id="MEA5442160.1"/>
    </source>
</evidence>
<protein>
    <recommendedName>
        <fullName evidence="4">PEP-CTERM sorting domain-containing protein</fullName>
    </recommendedName>
</protein>
<dbReference type="Proteomes" id="UP001302329">
    <property type="component" value="Unassembled WGS sequence"/>
</dbReference>
<proteinExistence type="predicted"/>
<sequence length="271" mass="27883">MARPFSLGALSLGRFRPSVHLYPPLLLLTCLVASTAAPAVGSLPHESLGALEELRELLTPGFGGSPDYLVGAGGIGLANPSTGLVVPPFQYIVAPYEVSVDGFVVPSGFFLSRSGTATSGSLFRLSSPLSFRWAGTSSTPEAQLTWQAGTLFDNVFNGATGGFVPFRIVSAGSSEPDEVSSDASELAIAAEPAGEDRGQRLAGDVFETALLPQGTEPPPSGAPSNERPGEGADGPGEGPDPASVPGPLPLAGVAVAFRCSRRVRQRLRQGR</sequence>
<comment type="caution">
    <text evidence="2">The sequence shown here is derived from an EMBL/GenBank/DDBJ whole genome shotgun (WGS) entry which is preliminary data.</text>
</comment>
<evidence type="ECO:0008006" key="4">
    <source>
        <dbReference type="Google" id="ProtNLM"/>
    </source>
</evidence>
<feature type="region of interest" description="Disordered" evidence="1">
    <location>
        <begin position="210"/>
        <end position="249"/>
    </location>
</feature>
<accession>A0ABU5SUY7</accession>
<name>A0ABU5SUY7_9CYAN</name>
<dbReference type="RefSeq" id="WP_323356250.1">
    <property type="nucleotide sequence ID" value="NZ_JAYGHY010000014.1"/>
</dbReference>
<dbReference type="EMBL" id="JAYGHY010000014">
    <property type="protein sequence ID" value="MEA5442160.1"/>
    <property type="molecule type" value="Genomic_DNA"/>
</dbReference>
<evidence type="ECO:0000256" key="1">
    <source>
        <dbReference type="SAM" id="MobiDB-lite"/>
    </source>
</evidence>
<gene>
    <name evidence="2" type="ORF">VB739_06310</name>
</gene>
<evidence type="ECO:0000313" key="3">
    <source>
        <dbReference type="Proteomes" id="UP001302329"/>
    </source>
</evidence>
<organism evidence="2 3">
    <name type="scientific">Cyanobium gracile UHCC 0281</name>
    <dbReference type="NCBI Taxonomy" id="3110309"/>
    <lineage>
        <taxon>Bacteria</taxon>
        <taxon>Bacillati</taxon>
        <taxon>Cyanobacteriota</taxon>
        <taxon>Cyanophyceae</taxon>
        <taxon>Synechococcales</taxon>
        <taxon>Prochlorococcaceae</taxon>
        <taxon>Cyanobium</taxon>
    </lineage>
</organism>